<evidence type="ECO:0000259" key="2">
    <source>
        <dbReference type="Pfam" id="PF20586"/>
    </source>
</evidence>
<feature type="domain" description="DUF6788" evidence="2">
    <location>
        <begin position="26"/>
        <end position="67"/>
    </location>
</feature>
<dbReference type="Pfam" id="PF12281">
    <property type="entry name" value="NTP_transf_8"/>
    <property type="match status" value="1"/>
</dbReference>
<dbReference type="RefSeq" id="WP_077292270.1">
    <property type="nucleotide sequence ID" value="NZ_CP019630.1"/>
</dbReference>
<accession>A0ABN4WZA6</accession>
<evidence type="ECO:0000313" key="4">
    <source>
        <dbReference type="Proteomes" id="UP000188174"/>
    </source>
</evidence>
<name>A0ABN4WZA6_9HYPH</name>
<evidence type="ECO:0000259" key="1">
    <source>
        <dbReference type="Pfam" id="PF12281"/>
    </source>
</evidence>
<dbReference type="Pfam" id="PF20586">
    <property type="entry name" value="DUF6788"/>
    <property type="match status" value="1"/>
</dbReference>
<dbReference type="InterPro" id="IPR058575">
    <property type="entry name" value="NTP_transf_8_dom"/>
</dbReference>
<reference evidence="3 4" key="1">
    <citation type="submission" date="2017-02" db="EMBL/GenBank/DDBJ databases">
        <authorList>
            <person name="Jeong S."/>
        </authorList>
    </citation>
    <scope>NUCLEOTIDE SEQUENCE [LARGE SCALE GENOMIC DNA]</scope>
    <source>
        <strain evidence="3 4">RMAR6-6</strain>
    </source>
</reference>
<organism evidence="3 4">
    <name type="scientific">Roseibium algicola</name>
    <dbReference type="NCBI Taxonomy" id="2857014"/>
    <lineage>
        <taxon>Bacteria</taxon>
        <taxon>Pseudomonadati</taxon>
        <taxon>Pseudomonadota</taxon>
        <taxon>Alphaproteobacteria</taxon>
        <taxon>Hyphomicrobiales</taxon>
        <taxon>Stappiaceae</taxon>
        <taxon>Roseibium</taxon>
    </lineage>
</organism>
<dbReference type="InterPro" id="IPR022550">
    <property type="entry name" value="NTP_transf_8"/>
</dbReference>
<feature type="domain" description="Nucleotidyltransferase-like" evidence="1">
    <location>
        <begin position="106"/>
        <end position="311"/>
    </location>
</feature>
<gene>
    <name evidence="3" type="ORF">B0E33_20625</name>
</gene>
<sequence>MSVSYHSAIGIAAWTDLRRSLIDRAVSDLRGVPRSKTVGAKTYWYDHYRLGNKTVDRYIGEDTSELRNRLNRQTEIADAAKQADLERARLMRVLRAEGYLFADVGSGQVVSAMAKAGVFRLGGTIVGTHAFRCYEGELGVRIGFDQSATTDDIDIASFERLSLALADTVEPPLQEVFSELHFDPLPTLESGKTWRWRQSNRQTLVEFLTPSFEEDEGIRDLPALGVNAQSLHFLNYLIADPIRVPFLYRSGVLVQIPKPERFAVHKLIVADRRQGGPDALKAHKDRAQAAFLIEALSETRPDDLVEAYQLAIESGSAWRTRIFASLQRMPTTAKLLQSIQ</sequence>
<dbReference type="Proteomes" id="UP000188174">
    <property type="component" value="Chromosome"/>
</dbReference>
<keyword evidence="4" id="KW-1185">Reference proteome</keyword>
<proteinExistence type="predicted"/>
<dbReference type="EMBL" id="CP019630">
    <property type="protein sequence ID" value="AQQ05673.1"/>
    <property type="molecule type" value="Genomic_DNA"/>
</dbReference>
<dbReference type="InterPro" id="IPR046738">
    <property type="entry name" value="DUF6788"/>
</dbReference>
<evidence type="ECO:0000313" key="3">
    <source>
        <dbReference type="EMBL" id="AQQ05673.1"/>
    </source>
</evidence>
<dbReference type="PIRSF" id="PIRSF031854">
    <property type="entry name" value="UCP031854"/>
    <property type="match status" value="1"/>
</dbReference>
<protein>
    <submittedName>
        <fullName evidence="3">Uncharacterized protein</fullName>
    </submittedName>
</protein>